<evidence type="ECO:0000313" key="6">
    <source>
        <dbReference type="Proteomes" id="UP000660070"/>
    </source>
</evidence>
<reference evidence="5 6" key="1">
    <citation type="submission" date="2020-11" db="EMBL/GenBank/DDBJ databases">
        <title>Kaistella gelatinilytica sp. nov., a flavobacterium isolated from Antarctic Soil.</title>
        <authorList>
            <person name="Li J."/>
        </authorList>
    </citation>
    <scope>NUCLEOTIDE SEQUENCE [LARGE SCALE GENOMIC DNA]</scope>
    <source>
        <strain evidence="5 6">G5-32</strain>
    </source>
</reference>
<proteinExistence type="predicted"/>
<keyword evidence="6" id="KW-1185">Reference proteome</keyword>
<dbReference type="Proteomes" id="UP000660070">
    <property type="component" value="Unassembled WGS sequence"/>
</dbReference>
<dbReference type="NCBIfam" id="TIGR04183">
    <property type="entry name" value="Por_Secre_tail"/>
    <property type="match status" value="1"/>
</dbReference>
<dbReference type="InterPro" id="IPR024079">
    <property type="entry name" value="MetalloPept_cat_dom_sf"/>
</dbReference>
<dbReference type="Pfam" id="PF13688">
    <property type="entry name" value="Reprolysin_5"/>
    <property type="match status" value="1"/>
</dbReference>
<evidence type="ECO:0000259" key="4">
    <source>
        <dbReference type="PROSITE" id="PS50215"/>
    </source>
</evidence>
<gene>
    <name evidence="5" type="ORF">IV494_01485</name>
</gene>
<dbReference type="Gene3D" id="2.60.120.290">
    <property type="entry name" value="Spermadhesin, CUB domain"/>
    <property type="match status" value="1"/>
</dbReference>
<name>A0ABS0F804_9FLAO</name>
<sequence length="735" mass="79415">MSFFYLFCKLIKFSLMIMKRIFQLCFTLAFFALGFSQSLRLVAEKVSKSHAANKTFAKYNFFTVDPSTEKQRIYDAAAEGITVMKLNTSEIQRITTERPEALEMNFPFEGKTITLELIKNNFFTQDFKVNTDKGYVNYTPGVYYQGIVKGDDESIVAISFFKDDVVGVTSIKDIGNIVIGKAKNSQDFVSYNDVNLKGVNPFSCGSDELLENQNTAIPSYNPKTMTAKKTDNCVRIYYEAGYGPYTQNGSNVTTTTNWVSAMHNNISTLYANDGITVALSEVFVWTTNDPFSGTPSEILNQFRTTRTSFNGDVAQLLRNPATTSIAYVNSLCTTSKYSYSGVNFAYSNVPTYSWNIEAMTHEIGHNLGSPHTHDCFWNGDNTRIDGCGPASGNAGNGTCPAGPLPTGGGTIMSYCHLVSSVGINFTKGFGPQPGALIRNTINSRSCLGTDCITSCVATIAGLSLTNLTKTSVTATINDASGTSWKYKLAKMDGTIISSGTTTNKVMNFTNLMEGSYYTIAVGADCSAAFAYEQLIFTDADWCGGVLFTDSGGVNGNYGDSQSYFKTIYPVNANDKVKLTFTQFDIDAGDFMTVYDGPGIGSPRFPNGAQLTGNTIPGPFQATTATGAITVRFISNSSGIKAGWKGSVECLTLATGETSLANALNISSTAIKGVFAITSKDRILSYKVFDASGKLVKNTGKLNSSEEKLDISNYPAGTYVVSVSTSTGTITKKIIR</sequence>
<feature type="domain" description="CUB" evidence="3">
    <location>
        <begin position="542"/>
        <end position="650"/>
    </location>
</feature>
<comment type="caution">
    <text evidence="5">The sequence shown here is derived from an EMBL/GenBank/DDBJ whole genome shotgun (WGS) entry which is preliminary data.</text>
</comment>
<evidence type="ECO:0000256" key="1">
    <source>
        <dbReference type="ARBA" id="ARBA00022729"/>
    </source>
</evidence>
<organism evidence="5 6">
    <name type="scientific">Kaistella gelatinilytica</name>
    <dbReference type="NCBI Taxonomy" id="2787636"/>
    <lineage>
        <taxon>Bacteria</taxon>
        <taxon>Pseudomonadati</taxon>
        <taxon>Bacteroidota</taxon>
        <taxon>Flavobacteriia</taxon>
        <taxon>Flavobacteriales</taxon>
        <taxon>Weeksellaceae</taxon>
        <taxon>Chryseobacterium group</taxon>
        <taxon>Kaistella</taxon>
    </lineage>
</organism>
<dbReference type="Pfam" id="PF18962">
    <property type="entry name" value="Por_Secre_tail"/>
    <property type="match status" value="1"/>
</dbReference>
<dbReference type="SUPFAM" id="SSF49854">
    <property type="entry name" value="Spermadhesin, CUB domain"/>
    <property type="match status" value="1"/>
</dbReference>
<dbReference type="SUPFAM" id="SSF55486">
    <property type="entry name" value="Metalloproteases ('zincins'), catalytic domain"/>
    <property type="match status" value="1"/>
</dbReference>
<dbReference type="InterPro" id="IPR001590">
    <property type="entry name" value="Peptidase_M12B"/>
</dbReference>
<dbReference type="InterPro" id="IPR000859">
    <property type="entry name" value="CUB_dom"/>
</dbReference>
<feature type="domain" description="Peptidase M12B" evidence="4">
    <location>
        <begin position="232"/>
        <end position="415"/>
    </location>
</feature>
<evidence type="ECO:0000259" key="3">
    <source>
        <dbReference type="PROSITE" id="PS01180"/>
    </source>
</evidence>
<dbReference type="InterPro" id="IPR026444">
    <property type="entry name" value="Secre_tail"/>
</dbReference>
<dbReference type="PANTHER" id="PTHR11905">
    <property type="entry name" value="ADAM A DISINTEGRIN AND METALLOPROTEASE DOMAIN"/>
    <property type="match status" value="1"/>
</dbReference>
<keyword evidence="1" id="KW-0732">Signal</keyword>
<dbReference type="Gene3D" id="3.40.390.10">
    <property type="entry name" value="Collagenase (Catalytic Domain)"/>
    <property type="match status" value="1"/>
</dbReference>
<dbReference type="InterPro" id="IPR035914">
    <property type="entry name" value="Sperma_CUB_dom_sf"/>
</dbReference>
<evidence type="ECO:0000313" key="5">
    <source>
        <dbReference type="EMBL" id="MBF8455839.1"/>
    </source>
</evidence>
<accession>A0ABS0F804</accession>
<dbReference type="PROSITE" id="PS50215">
    <property type="entry name" value="ADAM_MEPRO"/>
    <property type="match status" value="1"/>
</dbReference>
<dbReference type="PANTHER" id="PTHR11905:SF159">
    <property type="entry name" value="ADAM METALLOPROTEASE"/>
    <property type="match status" value="1"/>
</dbReference>
<keyword evidence="2" id="KW-1015">Disulfide bond</keyword>
<dbReference type="CDD" id="cd00041">
    <property type="entry name" value="CUB"/>
    <property type="match status" value="1"/>
</dbReference>
<dbReference type="EMBL" id="JADPVI010000001">
    <property type="protein sequence ID" value="MBF8455839.1"/>
    <property type="molecule type" value="Genomic_DNA"/>
</dbReference>
<dbReference type="SMART" id="SM00042">
    <property type="entry name" value="CUB"/>
    <property type="match status" value="1"/>
</dbReference>
<evidence type="ECO:0000256" key="2">
    <source>
        <dbReference type="ARBA" id="ARBA00023157"/>
    </source>
</evidence>
<protein>
    <submittedName>
        <fullName evidence="5">T9SS type A sorting domain-containing protein</fullName>
    </submittedName>
</protein>
<dbReference type="PROSITE" id="PS01180">
    <property type="entry name" value="CUB"/>
    <property type="match status" value="1"/>
</dbReference>